<accession>A0AA88AZ51</accession>
<keyword evidence="3" id="KW-1185">Reference proteome</keyword>
<dbReference type="EMBL" id="BTGU01000065">
    <property type="protein sequence ID" value="GMN56686.1"/>
    <property type="molecule type" value="Genomic_DNA"/>
</dbReference>
<evidence type="ECO:0000313" key="2">
    <source>
        <dbReference type="EMBL" id="GMN56686.1"/>
    </source>
</evidence>
<gene>
    <name evidence="2" type="ORF">TIFTF001_025801</name>
</gene>
<reference evidence="2" key="1">
    <citation type="submission" date="2023-07" db="EMBL/GenBank/DDBJ databases">
        <title>draft genome sequence of fig (Ficus carica).</title>
        <authorList>
            <person name="Takahashi T."/>
            <person name="Nishimura K."/>
        </authorList>
    </citation>
    <scope>NUCLEOTIDE SEQUENCE</scope>
</reference>
<evidence type="ECO:0000313" key="3">
    <source>
        <dbReference type="Proteomes" id="UP001187192"/>
    </source>
</evidence>
<dbReference type="Proteomes" id="UP001187192">
    <property type="component" value="Unassembled WGS sequence"/>
</dbReference>
<sequence>MGSTCQDLRDGTHLHFFGCRGQRRSMPVKGGQTGQLYEPVNKFQKMP</sequence>
<name>A0AA88AZ51_FICCA</name>
<comment type="caution">
    <text evidence="2">The sequence shown here is derived from an EMBL/GenBank/DDBJ whole genome shotgun (WGS) entry which is preliminary data.</text>
</comment>
<evidence type="ECO:0000256" key="1">
    <source>
        <dbReference type="SAM" id="MobiDB-lite"/>
    </source>
</evidence>
<organism evidence="2 3">
    <name type="scientific">Ficus carica</name>
    <name type="common">Common fig</name>
    <dbReference type="NCBI Taxonomy" id="3494"/>
    <lineage>
        <taxon>Eukaryota</taxon>
        <taxon>Viridiplantae</taxon>
        <taxon>Streptophyta</taxon>
        <taxon>Embryophyta</taxon>
        <taxon>Tracheophyta</taxon>
        <taxon>Spermatophyta</taxon>
        <taxon>Magnoliopsida</taxon>
        <taxon>eudicotyledons</taxon>
        <taxon>Gunneridae</taxon>
        <taxon>Pentapetalae</taxon>
        <taxon>rosids</taxon>
        <taxon>fabids</taxon>
        <taxon>Rosales</taxon>
        <taxon>Moraceae</taxon>
        <taxon>Ficeae</taxon>
        <taxon>Ficus</taxon>
    </lineage>
</organism>
<protein>
    <submittedName>
        <fullName evidence="2">Uncharacterized protein</fullName>
    </submittedName>
</protein>
<proteinExistence type="predicted"/>
<dbReference type="AlphaFoldDB" id="A0AA88AZ51"/>
<feature type="region of interest" description="Disordered" evidence="1">
    <location>
        <begin position="23"/>
        <end position="47"/>
    </location>
</feature>